<keyword evidence="1" id="KW-0812">Transmembrane</keyword>
<proteinExistence type="predicted"/>
<feature type="transmembrane region" description="Helical" evidence="1">
    <location>
        <begin position="6"/>
        <end position="23"/>
    </location>
</feature>
<evidence type="ECO:0000256" key="1">
    <source>
        <dbReference type="SAM" id="Phobius"/>
    </source>
</evidence>
<organism evidence="2">
    <name type="scientific">uncultured marine bacterium Ant4E12</name>
    <dbReference type="NCBI Taxonomy" id="360424"/>
    <lineage>
        <taxon>Bacteria</taxon>
        <taxon>environmental samples</taxon>
    </lineage>
</organism>
<keyword evidence="1" id="KW-1133">Transmembrane helix</keyword>
<protein>
    <recommendedName>
        <fullName evidence="3">Cardiolipin synthase N-terminal domain-containing protein</fullName>
    </recommendedName>
</protein>
<keyword evidence="1" id="KW-0472">Membrane</keyword>
<accession>Q2PYG9</accession>
<name>Q2PYG9_9BACT</name>
<reference evidence="2" key="1">
    <citation type="journal article" date="2006" name="Appl. Environ. Microbiol.">
        <title>Comparative genomics of DNA fragments from six Antarctic marine planktonic bacteria.</title>
        <authorList>
            <person name="Grzymski J.J."/>
            <person name="Carter B.J."/>
            <person name="DeLong E.F."/>
            <person name="Feldman R.A."/>
            <person name="Ghadiri A."/>
            <person name="Murray A.E."/>
        </authorList>
    </citation>
    <scope>NUCLEOTIDE SEQUENCE</scope>
</reference>
<sequence>MRSGLFILIPLVISLIVILFGFVSVLRIPEKAWLESNRRRRNWVLLMVFFGPLAVLLFYATVRYELLDPERYHEIDGVSEADR</sequence>
<dbReference type="AlphaFoldDB" id="Q2PYG9"/>
<feature type="transmembrane region" description="Helical" evidence="1">
    <location>
        <begin position="43"/>
        <end position="62"/>
    </location>
</feature>
<dbReference type="EMBL" id="DQ295238">
    <property type="protein sequence ID" value="ABC25258.1"/>
    <property type="molecule type" value="Genomic_DNA"/>
</dbReference>
<evidence type="ECO:0000313" key="2">
    <source>
        <dbReference type="EMBL" id="ABC25258.1"/>
    </source>
</evidence>
<evidence type="ECO:0008006" key="3">
    <source>
        <dbReference type="Google" id="ProtNLM"/>
    </source>
</evidence>